<dbReference type="Proteomes" id="UP000266673">
    <property type="component" value="Unassembled WGS sequence"/>
</dbReference>
<organism evidence="1 2">
    <name type="scientific">Gigaspora rosea</name>
    <dbReference type="NCBI Taxonomy" id="44941"/>
    <lineage>
        <taxon>Eukaryota</taxon>
        <taxon>Fungi</taxon>
        <taxon>Fungi incertae sedis</taxon>
        <taxon>Mucoromycota</taxon>
        <taxon>Glomeromycotina</taxon>
        <taxon>Glomeromycetes</taxon>
        <taxon>Diversisporales</taxon>
        <taxon>Gigasporaceae</taxon>
        <taxon>Gigaspora</taxon>
    </lineage>
</organism>
<protein>
    <submittedName>
        <fullName evidence="1">Uncharacterized protein</fullName>
    </submittedName>
</protein>
<gene>
    <name evidence="1" type="ORF">C2G38_2098656</name>
</gene>
<evidence type="ECO:0000313" key="1">
    <source>
        <dbReference type="EMBL" id="RIB13308.1"/>
    </source>
</evidence>
<dbReference type="AlphaFoldDB" id="A0A397UVB2"/>
<evidence type="ECO:0000313" key="2">
    <source>
        <dbReference type="Proteomes" id="UP000266673"/>
    </source>
</evidence>
<keyword evidence="2" id="KW-1185">Reference proteome</keyword>
<proteinExistence type="predicted"/>
<dbReference type="EMBL" id="QKWP01000936">
    <property type="protein sequence ID" value="RIB13308.1"/>
    <property type="molecule type" value="Genomic_DNA"/>
</dbReference>
<name>A0A397UVB2_9GLOM</name>
<comment type="caution">
    <text evidence="1">The sequence shown here is derived from an EMBL/GenBank/DDBJ whole genome shotgun (WGS) entry which is preliminary data.</text>
</comment>
<sequence length="72" mass="8343">MISSMYSVYIVCGFVSFMHEKGMNSEKEIFLSHNFWVIKSRSFMILFAVAALKEHNSNISLLNQLILVECHQ</sequence>
<reference evidence="1 2" key="1">
    <citation type="submission" date="2018-06" db="EMBL/GenBank/DDBJ databases">
        <title>Comparative genomics reveals the genomic features of Rhizophagus irregularis, R. cerebriforme, R. diaphanum and Gigaspora rosea, and their symbiotic lifestyle signature.</title>
        <authorList>
            <person name="Morin E."/>
            <person name="San Clemente H."/>
            <person name="Chen E.C.H."/>
            <person name="De La Providencia I."/>
            <person name="Hainaut M."/>
            <person name="Kuo A."/>
            <person name="Kohler A."/>
            <person name="Murat C."/>
            <person name="Tang N."/>
            <person name="Roy S."/>
            <person name="Loubradou J."/>
            <person name="Henrissat B."/>
            <person name="Grigoriev I.V."/>
            <person name="Corradi N."/>
            <person name="Roux C."/>
            <person name="Martin F.M."/>
        </authorList>
    </citation>
    <scope>NUCLEOTIDE SEQUENCE [LARGE SCALE GENOMIC DNA]</scope>
    <source>
        <strain evidence="1 2">DAOM 194757</strain>
    </source>
</reference>
<accession>A0A397UVB2</accession>